<dbReference type="RefSeq" id="WP_110576417.1">
    <property type="nucleotide sequence ID" value="NZ_QKLW01000006.1"/>
</dbReference>
<dbReference type="SUPFAM" id="SSF53474">
    <property type="entry name" value="alpha/beta-Hydrolases"/>
    <property type="match status" value="1"/>
</dbReference>
<keyword evidence="2" id="KW-0719">Serine esterase</keyword>
<comment type="similarity">
    <text evidence="1">Belongs to the tannase family.</text>
</comment>
<dbReference type="GO" id="GO:0052689">
    <property type="term" value="F:carboxylic ester hydrolase activity"/>
    <property type="evidence" value="ECO:0007669"/>
    <property type="project" value="UniProtKB-KW"/>
</dbReference>
<evidence type="ECO:0000256" key="6">
    <source>
        <dbReference type="ARBA" id="ARBA00022837"/>
    </source>
</evidence>
<keyword evidence="4 8" id="KW-0732">Signal</keyword>
<protein>
    <submittedName>
        <fullName evidence="9">Feruloyl esterase</fullName>
    </submittedName>
</protein>
<keyword evidence="10" id="KW-1185">Reference proteome</keyword>
<dbReference type="Pfam" id="PF07519">
    <property type="entry name" value="Tannase"/>
    <property type="match status" value="1"/>
</dbReference>
<keyword evidence="3" id="KW-0479">Metal-binding</keyword>
<reference evidence="9 10" key="1">
    <citation type="submission" date="2018-06" db="EMBL/GenBank/DDBJ databases">
        <title>Genomic Encyclopedia of Type Strains, Phase III (KMG-III): the genomes of soil and plant-associated and newly described type strains.</title>
        <authorList>
            <person name="Whitman W."/>
        </authorList>
    </citation>
    <scope>NUCLEOTIDE SEQUENCE [LARGE SCALE GENOMIC DNA]</scope>
    <source>
        <strain evidence="9 10">CECT 7730</strain>
    </source>
</reference>
<evidence type="ECO:0000256" key="5">
    <source>
        <dbReference type="ARBA" id="ARBA00022801"/>
    </source>
</evidence>
<dbReference type="EMBL" id="QKLW01000006">
    <property type="protein sequence ID" value="PYF80504.1"/>
    <property type="molecule type" value="Genomic_DNA"/>
</dbReference>
<dbReference type="PANTHER" id="PTHR33938">
    <property type="entry name" value="FERULOYL ESTERASE B-RELATED"/>
    <property type="match status" value="1"/>
</dbReference>
<feature type="signal peptide" evidence="8">
    <location>
        <begin position="1"/>
        <end position="24"/>
    </location>
</feature>
<dbReference type="AlphaFoldDB" id="A0A318UVT9"/>
<evidence type="ECO:0000313" key="10">
    <source>
        <dbReference type="Proteomes" id="UP000247551"/>
    </source>
</evidence>
<evidence type="ECO:0000256" key="4">
    <source>
        <dbReference type="ARBA" id="ARBA00022729"/>
    </source>
</evidence>
<comment type="caution">
    <text evidence="9">The sequence shown here is derived from an EMBL/GenBank/DDBJ whole genome shotgun (WGS) entry which is preliminary data.</text>
</comment>
<evidence type="ECO:0000313" key="9">
    <source>
        <dbReference type="EMBL" id="PYF80504.1"/>
    </source>
</evidence>
<accession>A0A318UVT9</accession>
<sequence length="554" mass="61584">MKLLSALTTSIAVWLIFAANPIYANVENCQALVTKAPKNVDIKTAMIRADRDVRSPYCLVSGVMARRMGVDNKFYSIKFELRLPSFWQGRFAYQFNGGNDGVVKPALGKITGLVNAQYAINQGFAVVSSNGGHDAQAYPEMGLAGGAAFGHDPEARRDYGYSAVQKLNPVARSLVESYYQSPIRYAYGLGQSNGGRMAMVAASRFPEMFDGLLVGYPGFNLPKAALQHAWDIQALRRVDDDISQALSQRDLEFFTNQLLTQCDKLDGVNDDLIFAVDACQKIFNPKALVCKSDLDRDCLPLNKVAALMRMHMGPHNSKNQALYTDWVYDSGIRSNNWRMWRLESNISAWSNKPISLVMGGASLAHIFTTPYANVAGDVYSLENYLLNFDFDKDAPKIFSTNSQFKESAMSFMTPPDAAKPKLTGFRNHGGKMIIFHGNSDPVFSVKDTVRWYDFLDFALEGRASEFVRLYRVPGMPHGQGGLSVDQFDMLQPLISWVERKNAPQSIVAATRLDNPEITARMAGLTRPLCPYPSYARYRQGSLQKASSFQCVVSK</sequence>
<keyword evidence="6" id="KW-0106">Calcium</keyword>
<dbReference type="GO" id="GO:0046872">
    <property type="term" value="F:metal ion binding"/>
    <property type="evidence" value="ECO:0007669"/>
    <property type="project" value="UniProtKB-KW"/>
</dbReference>
<evidence type="ECO:0000256" key="3">
    <source>
        <dbReference type="ARBA" id="ARBA00022723"/>
    </source>
</evidence>
<dbReference type="PANTHER" id="PTHR33938:SF15">
    <property type="entry name" value="FERULOYL ESTERASE B-RELATED"/>
    <property type="match status" value="1"/>
</dbReference>
<dbReference type="Proteomes" id="UP000247551">
    <property type="component" value="Unassembled WGS sequence"/>
</dbReference>
<dbReference type="InterPro" id="IPR029058">
    <property type="entry name" value="AB_hydrolase_fold"/>
</dbReference>
<name>A0A318UVT9_9GAMM</name>
<feature type="chain" id="PRO_5016294349" evidence="8">
    <location>
        <begin position="25"/>
        <end position="554"/>
    </location>
</feature>
<keyword evidence="5" id="KW-0378">Hydrolase</keyword>
<evidence type="ECO:0000256" key="2">
    <source>
        <dbReference type="ARBA" id="ARBA00022487"/>
    </source>
</evidence>
<evidence type="ECO:0000256" key="1">
    <source>
        <dbReference type="ARBA" id="ARBA00006249"/>
    </source>
</evidence>
<dbReference type="Gene3D" id="3.40.50.1820">
    <property type="entry name" value="alpha/beta hydrolase"/>
    <property type="match status" value="1"/>
</dbReference>
<evidence type="ECO:0000256" key="7">
    <source>
        <dbReference type="ARBA" id="ARBA00023157"/>
    </source>
</evidence>
<gene>
    <name evidence="9" type="ORF">DFP75_106145</name>
</gene>
<evidence type="ECO:0000256" key="8">
    <source>
        <dbReference type="SAM" id="SignalP"/>
    </source>
</evidence>
<organism evidence="9 10">
    <name type="scientific">Marinomonas alcarazii</name>
    <dbReference type="NCBI Taxonomy" id="491949"/>
    <lineage>
        <taxon>Bacteria</taxon>
        <taxon>Pseudomonadati</taxon>
        <taxon>Pseudomonadota</taxon>
        <taxon>Gammaproteobacteria</taxon>
        <taxon>Oceanospirillales</taxon>
        <taxon>Oceanospirillaceae</taxon>
        <taxon>Marinomonas</taxon>
    </lineage>
</organism>
<dbReference type="InterPro" id="IPR011118">
    <property type="entry name" value="Tannase/feruloyl_esterase"/>
</dbReference>
<proteinExistence type="inferred from homology"/>
<keyword evidence="7" id="KW-1015">Disulfide bond</keyword>